<dbReference type="InterPro" id="IPR032816">
    <property type="entry name" value="VTT_dom"/>
</dbReference>
<evidence type="ECO:0000313" key="9">
    <source>
        <dbReference type="EMBL" id="RKS66517.1"/>
    </source>
</evidence>
<feature type="transmembrane region" description="Helical" evidence="7">
    <location>
        <begin position="163"/>
        <end position="185"/>
    </location>
</feature>
<dbReference type="PANTHER" id="PTHR30353:SF0">
    <property type="entry name" value="TRANSMEMBRANE PROTEIN"/>
    <property type="match status" value="1"/>
</dbReference>
<keyword evidence="10" id="KW-1185">Reference proteome</keyword>
<feature type="transmembrane region" description="Helical" evidence="7">
    <location>
        <begin position="35"/>
        <end position="56"/>
    </location>
</feature>
<accession>A0ABX9SSX6</accession>
<dbReference type="EMBL" id="RBLJ01000001">
    <property type="protein sequence ID" value="RKS66517.1"/>
    <property type="molecule type" value="Genomic_DNA"/>
</dbReference>
<dbReference type="InterPro" id="IPR058127">
    <property type="entry name" value="DedA"/>
</dbReference>
<evidence type="ECO:0000256" key="6">
    <source>
        <dbReference type="ARBA" id="ARBA00023136"/>
    </source>
</evidence>
<protein>
    <submittedName>
        <fullName evidence="9">Membrane-associated protein</fullName>
    </submittedName>
</protein>
<comment type="subcellular location">
    <subcellularLocation>
        <location evidence="1 7">Cell membrane</location>
        <topology evidence="1 7">Multi-pass membrane protein</topology>
    </subcellularLocation>
</comment>
<dbReference type="InterPro" id="IPR032818">
    <property type="entry name" value="DedA-like"/>
</dbReference>
<dbReference type="RefSeq" id="WP_015833597.1">
    <property type="nucleotide sequence ID" value="NC_012962.1"/>
</dbReference>
<name>A0ABX9SSX6_9GAMM</name>
<keyword evidence="3 7" id="KW-1003">Cell membrane</keyword>
<evidence type="ECO:0000256" key="1">
    <source>
        <dbReference type="ARBA" id="ARBA00004651"/>
    </source>
</evidence>
<keyword evidence="6 7" id="KW-0472">Membrane</keyword>
<comment type="similarity">
    <text evidence="2 7">Belongs to the DedA family.</text>
</comment>
<organism evidence="9 10">
    <name type="scientific">Photorhabdus asymbiotica</name>
    <dbReference type="NCBI Taxonomy" id="291112"/>
    <lineage>
        <taxon>Bacteria</taxon>
        <taxon>Pseudomonadati</taxon>
        <taxon>Pseudomonadota</taxon>
        <taxon>Gammaproteobacteria</taxon>
        <taxon>Enterobacterales</taxon>
        <taxon>Morganellaceae</taxon>
        <taxon>Photorhabdus</taxon>
    </lineage>
</organism>
<reference evidence="9 10" key="1">
    <citation type="submission" date="2018-10" db="EMBL/GenBank/DDBJ databases">
        <title>Genomic Encyclopedia of Archaeal and Bacterial Type Strains, Phase II (KMG-II): from individual species to whole genera.</title>
        <authorList>
            <person name="Goeker M."/>
        </authorList>
    </citation>
    <scope>NUCLEOTIDE SEQUENCE [LARGE SCALE GENOMIC DNA]</scope>
    <source>
        <strain evidence="9 10">DSM 15149</strain>
    </source>
</reference>
<evidence type="ECO:0000256" key="3">
    <source>
        <dbReference type="ARBA" id="ARBA00022475"/>
    </source>
</evidence>
<keyword evidence="4 7" id="KW-0812">Transmembrane</keyword>
<dbReference type="PANTHER" id="PTHR30353">
    <property type="entry name" value="INNER MEMBRANE PROTEIN DEDA-RELATED"/>
    <property type="match status" value="1"/>
</dbReference>
<feature type="transmembrane region" description="Helical" evidence="7">
    <location>
        <begin position="197"/>
        <end position="215"/>
    </location>
</feature>
<dbReference type="NCBIfam" id="NF008102">
    <property type="entry name" value="PRK10847.1"/>
    <property type="match status" value="1"/>
</dbReference>
<evidence type="ECO:0000259" key="8">
    <source>
        <dbReference type="Pfam" id="PF09335"/>
    </source>
</evidence>
<evidence type="ECO:0000313" key="10">
    <source>
        <dbReference type="Proteomes" id="UP000280955"/>
    </source>
</evidence>
<feature type="domain" description="VTT" evidence="8">
    <location>
        <begin position="56"/>
        <end position="183"/>
    </location>
</feature>
<evidence type="ECO:0000256" key="5">
    <source>
        <dbReference type="ARBA" id="ARBA00022989"/>
    </source>
</evidence>
<dbReference type="Pfam" id="PF09335">
    <property type="entry name" value="VTT_dom"/>
    <property type="match status" value="1"/>
</dbReference>
<evidence type="ECO:0000256" key="4">
    <source>
        <dbReference type="ARBA" id="ARBA00022692"/>
    </source>
</evidence>
<evidence type="ECO:0000256" key="2">
    <source>
        <dbReference type="ARBA" id="ARBA00010792"/>
    </source>
</evidence>
<keyword evidence="5 7" id="KW-1133">Transmembrane helix</keyword>
<evidence type="ECO:0000256" key="7">
    <source>
        <dbReference type="RuleBase" id="RU367016"/>
    </source>
</evidence>
<sequence>MEFFAHIFDFAKFIFDFILHIDIHLAELVAQYGNWVYGILFLILFCETGLVVTPFLPGDSLLFVAGALAALDSNDLNVHVMVALMITAAIIGDAVNYAIGRIFGERLFTNPDSKIFRRSYLEKTHEFYEKHGGKAIILARFVPIIRTFVPFVAGMGKMSYRHFAAYNVIGALVWVLLFTYSGYIFGDMPVVQQNLKLLIVAIIFISILPGVIEIWRHRRAVTKQKTNNS</sequence>
<gene>
    <name evidence="9" type="ORF">BDD30_0828</name>
</gene>
<dbReference type="Proteomes" id="UP000280955">
    <property type="component" value="Unassembled WGS sequence"/>
</dbReference>
<feature type="transmembrane region" description="Helical" evidence="7">
    <location>
        <begin position="76"/>
        <end position="99"/>
    </location>
</feature>
<comment type="caution">
    <text evidence="9">The sequence shown here is derived from an EMBL/GenBank/DDBJ whole genome shotgun (WGS) entry which is preliminary data.</text>
</comment>
<proteinExistence type="inferred from homology"/>